<dbReference type="PROSITE" id="PS51186">
    <property type="entry name" value="GNAT"/>
    <property type="match status" value="1"/>
</dbReference>
<dbReference type="InterPro" id="IPR051531">
    <property type="entry name" value="N-acetyltransferase"/>
</dbReference>
<keyword evidence="6" id="KW-1185">Reference proteome</keyword>
<dbReference type="Proteomes" id="UP000295391">
    <property type="component" value="Unassembled WGS sequence"/>
</dbReference>
<evidence type="ECO:0000313" key="5">
    <source>
        <dbReference type="EMBL" id="TDQ66876.1"/>
    </source>
</evidence>
<dbReference type="CDD" id="cd04301">
    <property type="entry name" value="NAT_SF"/>
    <property type="match status" value="1"/>
</dbReference>
<evidence type="ECO:0000259" key="4">
    <source>
        <dbReference type="PROSITE" id="PS51186"/>
    </source>
</evidence>
<feature type="domain" description="N-acetyltransferase" evidence="4">
    <location>
        <begin position="6"/>
        <end position="173"/>
    </location>
</feature>
<keyword evidence="1 5" id="KW-0808">Transferase</keyword>
<keyword evidence="2" id="KW-0012">Acyltransferase</keyword>
<dbReference type="RefSeq" id="WP_133571534.1">
    <property type="nucleotide sequence ID" value="NZ_SNYR01000001.1"/>
</dbReference>
<dbReference type="GO" id="GO:0005737">
    <property type="term" value="C:cytoplasm"/>
    <property type="evidence" value="ECO:0007669"/>
    <property type="project" value="TreeGrafter"/>
</dbReference>
<dbReference type="PANTHER" id="PTHR43792">
    <property type="entry name" value="GNAT FAMILY, PUTATIVE (AFU_ORTHOLOGUE AFUA_3G00765)-RELATED-RELATED"/>
    <property type="match status" value="1"/>
</dbReference>
<dbReference type="InterPro" id="IPR016181">
    <property type="entry name" value="Acyl_CoA_acyltransferase"/>
</dbReference>
<accession>A0A4R6VVS0</accession>
<name>A0A4R6VVS0_9HYPH</name>
<evidence type="ECO:0000256" key="1">
    <source>
        <dbReference type="ARBA" id="ARBA00022679"/>
    </source>
</evidence>
<gene>
    <name evidence="5" type="ORF">ATL17_0882</name>
</gene>
<evidence type="ECO:0000313" key="6">
    <source>
        <dbReference type="Proteomes" id="UP000295391"/>
    </source>
</evidence>
<dbReference type="GO" id="GO:0008999">
    <property type="term" value="F:protein-N-terminal-alanine acetyltransferase activity"/>
    <property type="evidence" value="ECO:0007669"/>
    <property type="project" value="TreeGrafter"/>
</dbReference>
<reference evidence="5 6" key="1">
    <citation type="submission" date="2019-03" db="EMBL/GenBank/DDBJ databases">
        <title>Genomic Encyclopedia of Type Strains, Phase III (KMG-III): the genomes of soil and plant-associated and newly described type strains.</title>
        <authorList>
            <person name="Whitman W."/>
        </authorList>
    </citation>
    <scope>NUCLEOTIDE SEQUENCE [LARGE SCALE GENOMIC DNA]</scope>
    <source>
        <strain evidence="5 6">CGMCC 1.7002</strain>
    </source>
</reference>
<evidence type="ECO:0000256" key="3">
    <source>
        <dbReference type="ARBA" id="ARBA00038502"/>
    </source>
</evidence>
<comment type="caution">
    <text evidence="5">The sequence shown here is derived from an EMBL/GenBank/DDBJ whole genome shotgun (WGS) entry which is preliminary data.</text>
</comment>
<dbReference type="PANTHER" id="PTHR43792:SF8">
    <property type="entry name" value="[RIBOSOMAL PROTEIN US5]-ALANINE N-ACETYLTRANSFERASE"/>
    <property type="match status" value="1"/>
</dbReference>
<proteinExistence type="inferred from homology"/>
<sequence>MTAATFKLTPIHVDHVPALLRFERGNADYFAQYVPPRPLKMLTDQGMLDAVNVLCHEAETGQGAYFVVLEQDEVIGRINLIYDGERADIGYRVGEGHAGKGLATQMVQQALDKLKEDGFDVATAHALSSNAGSVRVLEKCGFGVSRVDQNGGEAFGFDGDVVHFEQVLLAEHI</sequence>
<dbReference type="SUPFAM" id="SSF55729">
    <property type="entry name" value="Acyl-CoA N-acyltransferases (Nat)"/>
    <property type="match status" value="1"/>
</dbReference>
<organism evidence="5 6">
    <name type="scientific">Maritalea mobilis</name>
    <dbReference type="NCBI Taxonomy" id="483324"/>
    <lineage>
        <taxon>Bacteria</taxon>
        <taxon>Pseudomonadati</taxon>
        <taxon>Pseudomonadota</taxon>
        <taxon>Alphaproteobacteria</taxon>
        <taxon>Hyphomicrobiales</taxon>
        <taxon>Devosiaceae</taxon>
        <taxon>Maritalea</taxon>
    </lineage>
</organism>
<evidence type="ECO:0000256" key="2">
    <source>
        <dbReference type="ARBA" id="ARBA00023315"/>
    </source>
</evidence>
<dbReference type="OrthoDB" id="6293260at2"/>
<dbReference type="Pfam" id="PF13302">
    <property type="entry name" value="Acetyltransf_3"/>
    <property type="match status" value="1"/>
</dbReference>
<dbReference type="Gene3D" id="3.40.630.30">
    <property type="match status" value="1"/>
</dbReference>
<dbReference type="InterPro" id="IPR000182">
    <property type="entry name" value="GNAT_dom"/>
</dbReference>
<protein>
    <submittedName>
        <fullName evidence="5">Ribosomal-protein-alanine N-acetyltransferase</fullName>
    </submittedName>
</protein>
<dbReference type="AlphaFoldDB" id="A0A4R6VVS0"/>
<dbReference type="EMBL" id="SNYR01000001">
    <property type="protein sequence ID" value="TDQ66876.1"/>
    <property type="molecule type" value="Genomic_DNA"/>
</dbReference>
<comment type="similarity">
    <text evidence="3">Belongs to the acetyltransferase family. RimJ subfamily.</text>
</comment>